<dbReference type="AlphaFoldDB" id="A0A2S9QST0"/>
<evidence type="ECO:0000256" key="2">
    <source>
        <dbReference type="ARBA" id="ARBA00023125"/>
    </source>
</evidence>
<keyword evidence="2" id="KW-0238">DNA-binding</keyword>
<sequence length="198" mass="22114">MKIGYIRVSTVKQATQGTSLETQEEALKAAGCERLYIDRGKSGASVDRPELTRMRSSLREGDEVVVSKLDRFGRNLRDTLALIDEFTQAGVGFSSLAEGIKTDNSPTGKLMLNVFASFAEFERDRIAERTAEGIEKAKQAGKKFGRPEADHTEQIQKLSEIEFKYPRMTVSEKAKQLDVSVATYHRIRRAREALALTP</sequence>
<evidence type="ECO:0000256" key="1">
    <source>
        <dbReference type="ARBA" id="ARBA00022908"/>
    </source>
</evidence>
<dbReference type="InterPro" id="IPR006119">
    <property type="entry name" value="Resolv_N"/>
</dbReference>
<organism evidence="7 8">
    <name type="scientific">Leucobacter massiliensis</name>
    <dbReference type="NCBI Taxonomy" id="1686285"/>
    <lineage>
        <taxon>Bacteria</taxon>
        <taxon>Bacillati</taxon>
        <taxon>Actinomycetota</taxon>
        <taxon>Actinomycetes</taxon>
        <taxon>Micrococcales</taxon>
        <taxon>Microbacteriaceae</taxon>
        <taxon>Leucobacter</taxon>
    </lineage>
</organism>
<dbReference type="EMBL" id="MWZD01000007">
    <property type="protein sequence ID" value="PRI12654.1"/>
    <property type="molecule type" value="Genomic_DNA"/>
</dbReference>
<proteinExistence type="predicted"/>
<evidence type="ECO:0000256" key="3">
    <source>
        <dbReference type="ARBA" id="ARBA00023172"/>
    </source>
</evidence>
<evidence type="ECO:0000256" key="5">
    <source>
        <dbReference type="PROSITE-ProRule" id="PRU10137"/>
    </source>
</evidence>
<reference evidence="7 8" key="1">
    <citation type="journal article" date="2017" name="New Microbes New Infect">
        <title>Genome sequence of 'Leucobacter massiliensis' sp. nov. isolated from human pharynx after travel to the 2014 Hajj.</title>
        <authorList>
            <person name="Leangapichart T."/>
            <person name="Gautret P."/>
            <person name="Nguyen T.T."/>
            <person name="Armstrong N."/>
            <person name="Rolain J.M."/>
        </authorList>
    </citation>
    <scope>NUCLEOTIDE SEQUENCE [LARGE SCALE GENOMIC DNA]</scope>
    <source>
        <strain evidence="7 8">122RC15</strain>
    </source>
</reference>
<dbReference type="CDD" id="cd03768">
    <property type="entry name" value="SR_ResInv"/>
    <property type="match status" value="1"/>
</dbReference>
<dbReference type="RefSeq" id="WP_105803880.1">
    <property type="nucleotide sequence ID" value="NZ_MWZD01000007.1"/>
</dbReference>
<dbReference type="PROSITE" id="PS00397">
    <property type="entry name" value="RECOMBINASES_1"/>
    <property type="match status" value="1"/>
</dbReference>
<keyword evidence="1" id="KW-0229">DNA integration</keyword>
<accession>A0A2S9QST0</accession>
<dbReference type="Gene3D" id="3.40.50.1390">
    <property type="entry name" value="Resolvase, N-terminal catalytic domain"/>
    <property type="match status" value="1"/>
</dbReference>
<gene>
    <name evidence="7" type="ORF">B4915_00215</name>
</gene>
<dbReference type="GO" id="GO:0000150">
    <property type="term" value="F:DNA strand exchange activity"/>
    <property type="evidence" value="ECO:0007669"/>
    <property type="project" value="InterPro"/>
</dbReference>
<feature type="active site" description="O-(5'-phospho-DNA)-serine intermediate" evidence="4 5">
    <location>
        <position position="9"/>
    </location>
</feature>
<dbReference type="PROSITE" id="PS51736">
    <property type="entry name" value="RECOMBINASES_3"/>
    <property type="match status" value="1"/>
</dbReference>
<dbReference type="SUPFAM" id="SSF53041">
    <property type="entry name" value="Resolvase-like"/>
    <property type="match status" value="1"/>
</dbReference>
<dbReference type="Proteomes" id="UP000238650">
    <property type="component" value="Unassembled WGS sequence"/>
</dbReference>
<dbReference type="PANTHER" id="PTHR30461">
    <property type="entry name" value="DNA-INVERTASE FROM LAMBDOID PROPHAGE"/>
    <property type="match status" value="1"/>
</dbReference>
<feature type="domain" description="Resolvase/invertase-type recombinase catalytic" evidence="6">
    <location>
        <begin position="1"/>
        <end position="141"/>
    </location>
</feature>
<evidence type="ECO:0000313" key="7">
    <source>
        <dbReference type="EMBL" id="PRI12654.1"/>
    </source>
</evidence>
<comment type="caution">
    <text evidence="7">The sequence shown here is derived from an EMBL/GenBank/DDBJ whole genome shotgun (WGS) entry which is preliminary data.</text>
</comment>
<dbReference type="InterPro" id="IPR006118">
    <property type="entry name" value="Recombinase_CS"/>
</dbReference>
<dbReference type="InterPro" id="IPR050639">
    <property type="entry name" value="SSR_resolvase"/>
</dbReference>
<dbReference type="GO" id="GO:0015074">
    <property type="term" value="P:DNA integration"/>
    <property type="evidence" value="ECO:0007669"/>
    <property type="project" value="UniProtKB-KW"/>
</dbReference>
<dbReference type="GO" id="GO:0003677">
    <property type="term" value="F:DNA binding"/>
    <property type="evidence" value="ECO:0007669"/>
    <property type="project" value="UniProtKB-KW"/>
</dbReference>
<dbReference type="OrthoDB" id="128993at2"/>
<keyword evidence="8" id="KW-1185">Reference proteome</keyword>
<keyword evidence="3" id="KW-0233">DNA recombination</keyword>
<name>A0A2S9QST0_9MICO</name>
<evidence type="ECO:0000259" key="6">
    <source>
        <dbReference type="PROSITE" id="PS51736"/>
    </source>
</evidence>
<evidence type="ECO:0000256" key="4">
    <source>
        <dbReference type="PIRSR" id="PIRSR606118-50"/>
    </source>
</evidence>
<protein>
    <recommendedName>
        <fullName evidence="6">Resolvase/invertase-type recombinase catalytic domain-containing protein</fullName>
    </recommendedName>
</protein>
<dbReference type="PANTHER" id="PTHR30461:SF2">
    <property type="entry name" value="SERINE RECOMBINASE PINE-RELATED"/>
    <property type="match status" value="1"/>
</dbReference>
<dbReference type="Pfam" id="PF00239">
    <property type="entry name" value="Resolvase"/>
    <property type="match status" value="1"/>
</dbReference>
<dbReference type="SMART" id="SM00857">
    <property type="entry name" value="Resolvase"/>
    <property type="match status" value="1"/>
</dbReference>
<evidence type="ECO:0000313" key="8">
    <source>
        <dbReference type="Proteomes" id="UP000238650"/>
    </source>
</evidence>
<dbReference type="InterPro" id="IPR036162">
    <property type="entry name" value="Resolvase-like_N_sf"/>
</dbReference>